<keyword evidence="11 13" id="KW-0206">Cytoskeleton</keyword>
<dbReference type="GO" id="GO:0045505">
    <property type="term" value="F:dynein intermediate chain binding"/>
    <property type="evidence" value="ECO:0007669"/>
    <property type="project" value="TreeGrafter"/>
</dbReference>
<organism evidence="15 16">
    <name type="scientific">Gregarina niphandrodes</name>
    <name type="common">Septate eugregarine</name>
    <dbReference type="NCBI Taxonomy" id="110365"/>
    <lineage>
        <taxon>Eukaryota</taxon>
        <taxon>Sar</taxon>
        <taxon>Alveolata</taxon>
        <taxon>Apicomplexa</taxon>
        <taxon>Conoidasida</taxon>
        <taxon>Gregarinasina</taxon>
        <taxon>Eugregarinorida</taxon>
        <taxon>Gregarinidae</taxon>
        <taxon>Gregarina</taxon>
    </lineage>
</organism>
<name>A0A023B302_GRENI</name>
<evidence type="ECO:0000256" key="6">
    <source>
        <dbReference type="ARBA" id="ARBA00022701"/>
    </source>
</evidence>
<comment type="caution">
    <text evidence="15">The sequence shown here is derived from an EMBL/GenBank/DDBJ whole genome shotgun (WGS) entry which is preliminary data.</text>
</comment>
<dbReference type="Gene3D" id="3.30.740.10">
    <property type="entry name" value="Protein Inhibitor Of Neuronal Nitric Oxide Synthase"/>
    <property type="match status" value="1"/>
</dbReference>
<keyword evidence="12" id="KW-0539">Nucleus</keyword>
<keyword evidence="16" id="KW-1185">Reference proteome</keyword>
<dbReference type="InterPro" id="IPR001372">
    <property type="entry name" value="Dynein_light_chain_typ-1/2"/>
</dbReference>
<protein>
    <recommendedName>
        <fullName evidence="13">Dynein light chain</fullName>
    </recommendedName>
</protein>
<evidence type="ECO:0000256" key="10">
    <source>
        <dbReference type="ARBA" id="ARBA00023175"/>
    </source>
</evidence>
<evidence type="ECO:0000256" key="4">
    <source>
        <dbReference type="ARBA" id="ARBA00022448"/>
    </source>
</evidence>
<keyword evidence="5 13" id="KW-0963">Cytoplasm</keyword>
<comment type="similarity">
    <text evidence="3 13">Belongs to the dynein light chain family.</text>
</comment>
<evidence type="ECO:0000256" key="9">
    <source>
        <dbReference type="ARBA" id="ARBA00023017"/>
    </source>
</evidence>
<dbReference type="EMBL" id="AFNH02000857">
    <property type="protein sequence ID" value="EZG55287.1"/>
    <property type="molecule type" value="Genomic_DNA"/>
</dbReference>
<dbReference type="FunFam" id="3.30.740.10:FF:000005">
    <property type="entry name" value="Dynein light chain"/>
    <property type="match status" value="1"/>
</dbReference>
<dbReference type="GO" id="GO:0051028">
    <property type="term" value="P:mRNA transport"/>
    <property type="evidence" value="ECO:0007669"/>
    <property type="project" value="UniProtKB-KW"/>
</dbReference>
<keyword evidence="8" id="KW-0653">Protein transport</keyword>
<keyword evidence="4" id="KW-0813">Transport</keyword>
<evidence type="ECO:0000256" key="13">
    <source>
        <dbReference type="RuleBase" id="RU365010"/>
    </source>
</evidence>
<dbReference type="InterPro" id="IPR037177">
    <property type="entry name" value="DLC_sf"/>
</dbReference>
<dbReference type="GO" id="GO:0015031">
    <property type="term" value="P:protein transport"/>
    <property type="evidence" value="ECO:0007669"/>
    <property type="project" value="UniProtKB-KW"/>
</dbReference>
<dbReference type="GeneID" id="22914087"/>
<evidence type="ECO:0000256" key="8">
    <source>
        <dbReference type="ARBA" id="ARBA00022927"/>
    </source>
</evidence>
<gene>
    <name evidence="15" type="ORF">GNI_115160</name>
</gene>
<dbReference type="PANTHER" id="PTHR11886:SF35">
    <property type="entry name" value="DYNEIN LIGHT CHAIN"/>
    <property type="match status" value="1"/>
</dbReference>
<dbReference type="VEuPathDB" id="CryptoDB:GNI_115160"/>
<accession>A0A023B302</accession>
<dbReference type="GO" id="GO:0005874">
    <property type="term" value="C:microtubule"/>
    <property type="evidence" value="ECO:0007669"/>
    <property type="project" value="UniProtKB-KW"/>
</dbReference>
<dbReference type="SUPFAM" id="SSF54648">
    <property type="entry name" value="DLC"/>
    <property type="match status" value="1"/>
</dbReference>
<dbReference type="SMART" id="SM01375">
    <property type="entry name" value="Dynein_light"/>
    <property type="match status" value="1"/>
</dbReference>
<evidence type="ECO:0000256" key="2">
    <source>
        <dbReference type="ARBA" id="ARBA00004245"/>
    </source>
</evidence>
<feature type="region of interest" description="Disordered" evidence="14">
    <location>
        <begin position="1"/>
        <end position="42"/>
    </location>
</feature>
<dbReference type="RefSeq" id="XP_011131666.1">
    <property type="nucleotide sequence ID" value="XM_011133364.1"/>
</dbReference>
<dbReference type="GO" id="GO:0005868">
    <property type="term" value="C:cytoplasmic dynein complex"/>
    <property type="evidence" value="ECO:0007669"/>
    <property type="project" value="TreeGrafter"/>
</dbReference>
<dbReference type="PROSITE" id="PS01239">
    <property type="entry name" value="DYNEIN_LIGHT_1"/>
    <property type="match status" value="1"/>
</dbReference>
<proteinExistence type="inferred from homology"/>
<comment type="subcellular location">
    <subcellularLocation>
        <location evidence="2 13">Cytoplasm</location>
        <location evidence="2 13">Cytoskeleton</location>
    </subcellularLocation>
    <subcellularLocation>
        <location evidence="1">Nucleus</location>
    </subcellularLocation>
</comment>
<evidence type="ECO:0000256" key="5">
    <source>
        <dbReference type="ARBA" id="ARBA00022490"/>
    </source>
</evidence>
<keyword evidence="7" id="KW-0509">mRNA transport</keyword>
<keyword evidence="10 13" id="KW-0505">Motor protein</keyword>
<evidence type="ECO:0000256" key="11">
    <source>
        <dbReference type="ARBA" id="ARBA00023212"/>
    </source>
</evidence>
<evidence type="ECO:0000256" key="1">
    <source>
        <dbReference type="ARBA" id="ARBA00004123"/>
    </source>
</evidence>
<dbReference type="Proteomes" id="UP000019763">
    <property type="component" value="Unassembled WGS sequence"/>
</dbReference>
<sequence>MSEPVDEGHSPDVLEGVRARGSARKRETVTRENVFMGTDRMRPEEKERALGWAVEAVNRFDSEMDVARFLKDNFDSAFGDKWHCVVGRHFASHVSYENEHYIYFKIGREVILLFKSGGVGKPAGHT</sequence>
<dbReference type="InterPro" id="IPR019763">
    <property type="entry name" value="Dynein_light_1/2_CS"/>
</dbReference>
<dbReference type="GO" id="GO:0005634">
    <property type="term" value="C:nucleus"/>
    <property type="evidence" value="ECO:0007669"/>
    <property type="project" value="UniProtKB-SubCell"/>
</dbReference>
<dbReference type="PANTHER" id="PTHR11886">
    <property type="entry name" value="DYNEIN LIGHT CHAIN"/>
    <property type="match status" value="1"/>
</dbReference>
<evidence type="ECO:0000256" key="7">
    <source>
        <dbReference type="ARBA" id="ARBA00022816"/>
    </source>
</evidence>
<reference evidence="15" key="1">
    <citation type="submission" date="2013-12" db="EMBL/GenBank/DDBJ databases">
        <authorList>
            <person name="Omoto C.K."/>
            <person name="Sibley D."/>
            <person name="Venepally P."/>
            <person name="Hadjithomas M."/>
            <person name="Karamycheva S."/>
            <person name="Brunk B."/>
            <person name="Roos D."/>
            <person name="Caler E."/>
            <person name="Lorenzi H."/>
        </authorList>
    </citation>
    <scope>NUCLEOTIDE SEQUENCE</scope>
</reference>
<dbReference type="OrthoDB" id="10033309at2759"/>
<dbReference type="AlphaFoldDB" id="A0A023B302"/>
<keyword evidence="6 13" id="KW-0493">Microtubule</keyword>
<evidence type="ECO:0000256" key="3">
    <source>
        <dbReference type="ARBA" id="ARBA00010156"/>
    </source>
</evidence>
<dbReference type="eggNOG" id="KOG3430">
    <property type="taxonomic scope" value="Eukaryota"/>
</dbReference>
<dbReference type="Pfam" id="PF01221">
    <property type="entry name" value="Dynein_light"/>
    <property type="match status" value="1"/>
</dbReference>
<evidence type="ECO:0000256" key="14">
    <source>
        <dbReference type="SAM" id="MobiDB-lite"/>
    </source>
</evidence>
<feature type="compositionally biased region" description="Basic and acidic residues" evidence="14">
    <location>
        <begin position="1"/>
        <end position="30"/>
    </location>
</feature>
<keyword evidence="9 13" id="KW-0243">Dynein</keyword>
<evidence type="ECO:0000313" key="16">
    <source>
        <dbReference type="Proteomes" id="UP000019763"/>
    </source>
</evidence>
<evidence type="ECO:0000313" key="15">
    <source>
        <dbReference type="EMBL" id="EZG55287.1"/>
    </source>
</evidence>
<evidence type="ECO:0000256" key="12">
    <source>
        <dbReference type="ARBA" id="ARBA00023242"/>
    </source>
</evidence>
<dbReference type="GO" id="GO:0007017">
    <property type="term" value="P:microtubule-based process"/>
    <property type="evidence" value="ECO:0007669"/>
    <property type="project" value="InterPro"/>
</dbReference>